<dbReference type="EMBL" id="BNJK01000002">
    <property type="protein sequence ID" value="GHO99966.1"/>
    <property type="molecule type" value="Genomic_DNA"/>
</dbReference>
<feature type="transmembrane region" description="Helical" evidence="1">
    <location>
        <begin position="64"/>
        <end position="85"/>
    </location>
</feature>
<accession>A0A8J3J394</accession>
<evidence type="ECO:0000313" key="3">
    <source>
        <dbReference type="Proteomes" id="UP000597444"/>
    </source>
</evidence>
<feature type="transmembrane region" description="Helical" evidence="1">
    <location>
        <begin position="340"/>
        <end position="360"/>
    </location>
</feature>
<reference evidence="2" key="1">
    <citation type="submission" date="2020-10" db="EMBL/GenBank/DDBJ databases">
        <title>Taxonomic study of unclassified bacteria belonging to the class Ktedonobacteria.</title>
        <authorList>
            <person name="Yabe S."/>
            <person name="Wang C.M."/>
            <person name="Zheng Y."/>
            <person name="Sakai Y."/>
            <person name="Cavaletti L."/>
            <person name="Monciardini P."/>
            <person name="Donadio S."/>
        </authorList>
    </citation>
    <scope>NUCLEOTIDE SEQUENCE</scope>
    <source>
        <strain evidence="2">ID150040</strain>
    </source>
</reference>
<comment type="caution">
    <text evidence="2">The sequence shown here is derived from an EMBL/GenBank/DDBJ whole genome shotgun (WGS) entry which is preliminary data.</text>
</comment>
<feature type="transmembrane region" description="Helical" evidence="1">
    <location>
        <begin position="32"/>
        <end position="52"/>
    </location>
</feature>
<dbReference type="AlphaFoldDB" id="A0A8J3J394"/>
<evidence type="ECO:0000313" key="2">
    <source>
        <dbReference type="EMBL" id="GHO99966.1"/>
    </source>
</evidence>
<keyword evidence="1" id="KW-0472">Membrane</keyword>
<keyword evidence="1" id="KW-1133">Transmembrane helix</keyword>
<dbReference type="Proteomes" id="UP000597444">
    <property type="component" value="Unassembled WGS sequence"/>
</dbReference>
<keyword evidence="3" id="KW-1185">Reference proteome</keyword>
<keyword evidence="1" id="KW-0812">Transmembrane</keyword>
<name>A0A8J3J394_9CHLR</name>
<feature type="transmembrane region" description="Helical" evidence="1">
    <location>
        <begin position="162"/>
        <end position="184"/>
    </location>
</feature>
<feature type="transmembrane region" description="Helical" evidence="1">
    <location>
        <begin position="123"/>
        <end position="141"/>
    </location>
</feature>
<sequence>METPLSTEIIQPRDFYDVLVTFKIPTGEHDWWLIRWGLIAAISLLAVCCFLATMTFEKISLFQLLLGSLAVPLVMGVYIFFPIAMANVFNQLWRTGTIGNYREDRSGEMTYQDLVTTLSRQTHSPWLDIVALLIVVLFWSYQLSPSLHHGETLLSNAHWTQLLLACLNTLIGYVALLCIVRLLLVAATINRVFHFFTINVFPLHPDGSGGLGALQQLLWISTVLLAGGLCFVISLSSRTTDHVYVLTLLLGYLILFPAMLAAWLALPHREMVRARNAHLQGLADAFDKTIEETETAEAAAIPTDAITQKTERLAALQKHYDQVKASFPTWPVAISFSKRLGLTLFLPLLTSFVPAVINMVTKILK</sequence>
<gene>
    <name evidence="2" type="ORF">KSF_100140</name>
</gene>
<proteinExistence type="predicted"/>
<feature type="transmembrane region" description="Helical" evidence="1">
    <location>
        <begin position="217"/>
        <end position="236"/>
    </location>
</feature>
<evidence type="ECO:0000256" key="1">
    <source>
        <dbReference type="SAM" id="Phobius"/>
    </source>
</evidence>
<protein>
    <submittedName>
        <fullName evidence="2">Uncharacterized protein</fullName>
    </submittedName>
</protein>
<organism evidence="2 3">
    <name type="scientific">Reticulibacter mediterranei</name>
    <dbReference type="NCBI Taxonomy" id="2778369"/>
    <lineage>
        <taxon>Bacteria</taxon>
        <taxon>Bacillati</taxon>
        <taxon>Chloroflexota</taxon>
        <taxon>Ktedonobacteria</taxon>
        <taxon>Ktedonobacterales</taxon>
        <taxon>Reticulibacteraceae</taxon>
        <taxon>Reticulibacter</taxon>
    </lineage>
</organism>
<feature type="transmembrane region" description="Helical" evidence="1">
    <location>
        <begin position="243"/>
        <end position="266"/>
    </location>
</feature>